<evidence type="ECO:0000313" key="2">
    <source>
        <dbReference type="Proteomes" id="UP000271162"/>
    </source>
</evidence>
<dbReference type="EMBL" id="UYSL01019815">
    <property type="protein sequence ID" value="VDL70212.1"/>
    <property type="molecule type" value="Genomic_DNA"/>
</dbReference>
<dbReference type="WBParaSite" id="NBR_0000662201-mRNA-1">
    <property type="protein sequence ID" value="NBR_0000662201-mRNA-1"/>
    <property type="gene ID" value="NBR_0000662201"/>
</dbReference>
<sequence>MLNSDALSICSKYTSKAGQALSVVTDPVCSATCRIRLFRIVVLVDVGAFTNIMGTEKIASNASVTNAEIH</sequence>
<protein>
    <submittedName>
        <fullName evidence="1 3">Uncharacterized protein</fullName>
    </submittedName>
</protein>
<reference evidence="1 2" key="2">
    <citation type="submission" date="2018-11" db="EMBL/GenBank/DDBJ databases">
        <authorList>
            <consortium name="Pathogen Informatics"/>
        </authorList>
    </citation>
    <scope>NUCLEOTIDE SEQUENCE [LARGE SCALE GENOMIC DNA]</scope>
</reference>
<gene>
    <name evidence="1" type="ORF">NBR_LOCUS6623</name>
</gene>
<dbReference type="AlphaFoldDB" id="A0A0N4XV34"/>
<proteinExistence type="predicted"/>
<reference evidence="3" key="1">
    <citation type="submission" date="2017-02" db="UniProtKB">
        <authorList>
            <consortium name="WormBaseParasite"/>
        </authorList>
    </citation>
    <scope>IDENTIFICATION</scope>
</reference>
<evidence type="ECO:0000313" key="1">
    <source>
        <dbReference type="EMBL" id="VDL70212.1"/>
    </source>
</evidence>
<evidence type="ECO:0000313" key="3">
    <source>
        <dbReference type="WBParaSite" id="NBR_0000662201-mRNA-1"/>
    </source>
</evidence>
<name>A0A0N4XV34_NIPBR</name>
<accession>A0A0N4XV34</accession>
<organism evidence="3">
    <name type="scientific">Nippostrongylus brasiliensis</name>
    <name type="common">Rat hookworm</name>
    <dbReference type="NCBI Taxonomy" id="27835"/>
    <lineage>
        <taxon>Eukaryota</taxon>
        <taxon>Metazoa</taxon>
        <taxon>Ecdysozoa</taxon>
        <taxon>Nematoda</taxon>
        <taxon>Chromadorea</taxon>
        <taxon>Rhabditida</taxon>
        <taxon>Rhabditina</taxon>
        <taxon>Rhabditomorpha</taxon>
        <taxon>Strongyloidea</taxon>
        <taxon>Heligmosomidae</taxon>
        <taxon>Nippostrongylus</taxon>
    </lineage>
</organism>
<keyword evidence="2" id="KW-1185">Reference proteome</keyword>
<dbReference type="Proteomes" id="UP000271162">
    <property type="component" value="Unassembled WGS sequence"/>
</dbReference>